<evidence type="ECO:0000256" key="7">
    <source>
        <dbReference type="SAM" id="Phobius"/>
    </source>
</evidence>
<comment type="similarity">
    <text evidence="5">Belongs to the SAT4 family.</text>
</comment>
<keyword evidence="10" id="KW-1185">Reference proteome</keyword>
<feature type="transmembrane region" description="Helical" evidence="7">
    <location>
        <begin position="219"/>
        <end position="238"/>
    </location>
</feature>
<keyword evidence="2 7" id="KW-0812">Transmembrane</keyword>
<evidence type="ECO:0000256" key="5">
    <source>
        <dbReference type="ARBA" id="ARBA00038359"/>
    </source>
</evidence>
<proteinExistence type="inferred from homology"/>
<dbReference type="EMBL" id="MU854455">
    <property type="protein sequence ID" value="KAK4035086.1"/>
    <property type="molecule type" value="Genomic_DNA"/>
</dbReference>
<gene>
    <name evidence="9" type="ORF">C8A01DRAFT_48650</name>
</gene>
<evidence type="ECO:0000256" key="4">
    <source>
        <dbReference type="ARBA" id="ARBA00023136"/>
    </source>
</evidence>
<dbReference type="Proteomes" id="UP001303115">
    <property type="component" value="Unassembled WGS sequence"/>
</dbReference>
<name>A0AAN6PB23_9PEZI</name>
<feature type="transmembrane region" description="Helical" evidence="7">
    <location>
        <begin position="179"/>
        <end position="199"/>
    </location>
</feature>
<dbReference type="PANTHER" id="PTHR33048:SF47">
    <property type="entry name" value="INTEGRAL MEMBRANE PROTEIN-RELATED"/>
    <property type="match status" value="1"/>
</dbReference>
<sequence length="345" mass="37969">MRFYSRTLTARPYFADDWLVVASLLSQFVMAGSIIAGVQLADVGYHVEYVQETNPAAITRFFQFLVFWSAWYLVTFPFPKLAICLMYRRLFPQRSVQIIMAVTAAILIGTAIGAFFADIFACRPFDTHWAHLEVQHAHCFDKEPLFVWSNFPNIVTDVVMLILPLPIVWKLHTPFRLKVALTGTFLVGSMGLVASILRFQSFANNNSFIDLTHTAVELLVWTLLEPGIYLISACLLMSRPLLDKFARKIGSGGHTQAGAYGSSGSRKLGRSVGRSVEDGDVNGSTIALGSKSAPGGGFRQLPDDGYDYPYPSSNIVVTTHIDQSWADGASIPMSNLATPGRQAGC</sequence>
<evidence type="ECO:0000313" key="10">
    <source>
        <dbReference type="Proteomes" id="UP001303115"/>
    </source>
</evidence>
<feature type="transmembrane region" description="Helical" evidence="7">
    <location>
        <begin position="20"/>
        <end position="41"/>
    </location>
</feature>
<protein>
    <recommendedName>
        <fullName evidence="8">Rhodopsin domain-containing protein</fullName>
    </recommendedName>
</protein>
<feature type="transmembrane region" description="Helical" evidence="7">
    <location>
        <begin position="98"/>
        <end position="121"/>
    </location>
</feature>
<feature type="region of interest" description="Disordered" evidence="6">
    <location>
        <begin position="254"/>
        <end position="284"/>
    </location>
</feature>
<dbReference type="InterPro" id="IPR049326">
    <property type="entry name" value="Rhodopsin_dom_fungi"/>
</dbReference>
<dbReference type="PANTHER" id="PTHR33048">
    <property type="entry name" value="PTH11-LIKE INTEGRAL MEMBRANE PROTEIN (AFU_ORTHOLOGUE AFUA_5G11245)"/>
    <property type="match status" value="1"/>
</dbReference>
<evidence type="ECO:0000256" key="2">
    <source>
        <dbReference type="ARBA" id="ARBA00022692"/>
    </source>
</evidence>
<evidence type="ECO:0000259" key="8">
    <source>
        <dbReference type="Pfam" id="PF20684"/>
    </source>
</evidence>
<evidence type="ECO:0000256" key="6">
    <source>
        <dbReference type="SAM" id="MobiDB-lite"/>
    </source>
</evidence>
<reference evidence="10" key="1">
    <citation type="journal article" date="2023" name="Mol. Phylogenet. Evol.">
        <title>Genome-scale phylogeny and comparative genomics of the fungal order Sordariales.</title>
        <authorList>
            <person name="Hensen N."/>
            <person name="Bonometti L."/>
            <person name="Westerberg I."/>
            <person name="Brannstrom I.O."/>
            <person name="Guillou S."/>
            <person name="Cros-Aarteil S."/>
            <person name="Calhoun S."/>
            <person name="Haridas S."/>
            <person name="Kuo A."/>
            <person name="Mondo S."/>
            <person name="Pangilinan J."/>
            <person name="Riley R."/>
            <person name="LaButti K."/>
            <person name="Andreopoulos B."/>
            <person name="Lipzen A."/>
            <person name="Chen C."/>
            <person name="Yan M."/>
            <person name="Daum C."/>
            <person name="Ng V."/>
            <person name="Clum A."/>
            <person name="Steindorff A."/>
            <person name="Ohm R.A."/>
            <person name="Martin F."/>
            <person name="Silar P."/>
            <person name="Natvig D.O."/>
            <person name="Lalanne C."/>
            <person name="Gautier V."/>
            <person name="Ament-Velasquez S.L."/>
            <person name="Kruys A."/>
            <person name="Hutchinson M.I."/>
            <person name="Powell A.J."/>
            <person name="Barry K."/>
            <person name="Miller A.N."/>
            <person name="Grigoriev I.V."/>
            <person name="Debuchy R."/>
            <person name="Gladieux P."/>
            <person name="Hiltunen Thoren M."/>
            <person name="Johannesson H."/>
        </authorList>
    </citation>
    <scope>NUCLEOTIDE SEQUENCE [LARGE SCALE GENOMIC DNA]</scope>
    <source>
        <strain evidence="10">CBS 284.82</strain>
    </source>
</reference>
<keyword evidence="4 7" id="KW-0472">Membrane</keyword>
<evidence type="ECO:0000256" key="1">
    <source>
        <dbReference type="ARBA" id="ARBA00004141"/>
    </source>
</evidence>
<organism evidence="9 10">
    <name type="scientific">Parachaetomium inaequale</name>
    <dbReference type="NCBI Taxonomy" id="2588326"/>
    <lineage>
        <taxon>Eukaryota</taxon>
        <taxon>Fungi</taxon>
        <taxon>Dikarya</taxon>
        <taxon>Ascomycota</taxon>
        <taxon>Pezizomycotina</taxon>
        <taxon>Sordariomycetes</taxon>
        <taxon>Sordariomycetidae</taxon>
        <taxon>Sordariales</taxon>
        <taxon>Chaetomiaceae</taxon>
        <taxon>Parachaetomium</taxon>
    </lineage>
</organism>
<comment type="subcellular location">
    <subcellularLocation>
        <location evidence="1">Membrane</location>
        <topology evidence="1">Multi-pass membrane protein</topology>
    </subcellularLocation>
</comment>
<keyword evidence="3 7" id="KW-1133">Transmembrane helix</keyword>
<feature type="domain" description="Rhodopsin" evidence="8">
    <location>
        <begin position="1"/>
        <end position="243"/>
    </location>
</feature>
<accession>A0AAN6PB23</accession>
<dbReference type="InterPro" id="IPR052337">
    <property type="entry name" value="SAT4-like"/>
</dbReference>
<feature type="transmembrane region" description="Helical" evidence="7">
    <location>
        <begin position="154"/>
        <end position="172"/>
    </location>
</feature>
<dbReference type="GO" id="GO:0016020">
    <property type="term" value="C:membrane"/>
    <property type="evidence" value="ECO:0007669"/>
    <property type="project" value="UniProtKB-SubCell"/>
</dbReference>
<comment type="caution">
    <text evidence="9">The sequence shown here is derived from an EMBL/GenBank/DDBJ whole genome shotgun (WGS) entry which is preliminary data.</text>
</comment>
<evidence type="ECO:0000256" key="3">
    <source>
        <dbReference type="ARBA" id="ARBA00022989"/>
    </source>
</evidence>
<dbReference type="Pfam" id="PF20684">
    <property type="entry name" value="Fung_rhodopsin"/>
    <property type="match status" value="1"/>
</dbReference>
<feature type="transmembrane region" description="Helical" evidence="7">
    <location>
        <begin position="61"/>
        <end position="86"/>
    </location>
</feature>
<evidence type="ECO:0000313" key="9">
    <source>
        <dbReference type="EMBL" id="KAK4035086.1"/>
    </source>
</evidence>
<dbReference type="AlphaFoldDB" id="A0AAN6PB23"/>